<evidence type="ECO:0000256" key="1">
    <source>
        <dbReference type="ARBA" id="ARBA00001933"/>
    </source>
</evidence>
<evidence type="ECO:0000313" key="9">
    <source>
        <dbReference type="Proteomes" id="UP001321582"/>
    </source>
</evidence>
<dbReference type="PROSITE" id="PS00105">
    <property type="entry name" value="AA_TRANSFER_CLASS_1"/>
    <property type="match status" value="1"/>
</dbReference>
<organism evidence="8 9">
    <name type="scientific">Haliovirga abyssi</name>
    <dbReference type="NCBI Taxonomy" id="2996794"/>
    <lineage>
        <taxon>Bacteria</taxon>
        <taxon>Fusobacteriati</taxon>
        <taxon>Fusobacteriota</taxon>
        <taxon>Fusobacteriia</taxon>
        <taxon>Fusobacteriales</taxon>
        <taxon>Haliovirgaceae</taxon>
        <taxon>Haliovirga</taxon>
    </lineage>
</organism>
<dbReference type="InterPro" id="IPR004839">
    <property type="entry name" value="Aminotransferase_I/II_large"/>
</dbReference>
<keyword evidence="5" id="KW-0663">Pyridoxal phosphate</keyword>
<evidence type="ECO:0000313" key="8">
    <source>
        <dbReference type="EMBL" id="BDU49806.1"/>
    </source>
</evidence>
<dbReference type="Proteomes" id="UP001321582">
    <property type="component" value="Chromosome"/>
</dbReference>
<reference evidence="8 9" key="1">
    <citation type="submission" date="2022-11" db="EMBL/GenBank/DDBJ databases">
        <title>Haliovirga abyssi gen. nov., sp. nov., a mesophilic fermentative bacterium isolated from the Iheya North hydrothermal field and the proposal of Haliovirgaceae fam. nov.</title>
        <authorList>
            <person name="Miyazaki U."/>
            <person name="Tame A."/>
            <person name="Miyazaki J."/>
            <person name="Takai K."/>
            <person name="Sawayama S."/>
            <person name="Kitajima M."/>
            <person name="Okamoto A."/>
            <person name="Nakagawa S."/>
        </authorList>
    </citation>
    <scope>NUCLEOTIDE SEQUENCE [LARGE SCALE GENOMIC DNA]</scope>
    <source>
        <strain evidence="8 9">IC12</strain>
    </source>
</reference>
<dbReference type="RefSeq" id="WP_307904750.1">
    <property type="nucleotide sequence ID" value="NZ_AP027059.1"/>
</dbReference>
<evidence type="ECO:0000256" key="2">
    <source>
        <dbReference type="ARBA" id="ARBA00007441"/>
    </source>
</evidence>
<dbReference type="SUPFAM" id="SSF53383">
    <property type="entry name" value="PLP-dependent transferases"/>
    <property type="match status" value="1"/>
</dbReference>
<dbReference type="InterPro" id="IPR015424">
    <property type="entry name" value="PyrdxlP-dep_Trfase"/>
</dbReference>
<gene>
    <name evidence="8" type="ORF">HLVA_03750</name>
</gene>
<comment type="cofactor">
    <cofactor evidence="1 6">
        <name>pyridoxal 5'-phosphate</name>
        <dbReference type="ChEBI" id="CHEBI:597326"/>
    </cofactor>
</comment>
<dbReference type="InterPro" id="IPR015421">
    <property type="entry name" value="PyrdxlP-dep_Trfase_major"/>
</dbReference>
<proteinExistence type="inferred from homology"/>
<dbReference type="Pfam" id="PF00155">
    <property type="entry name" value="Aminotran_1_2"/>
    <property type="match status" value="1"/>
</dbReference>
<dbReference type="GO" id="GO:0006520">
    <property type="term" value="P:amino acid metabolic process"/>
    <property type="evidence" value="ECO:0007669"/>
    <property type="project" value="InterPro"/>
</dbReference>
<dbReference type="CDD" id="cd00609">
    <property type="entry name" value="AAT_like"/>
    <property type="match status" value="1"/>
</dbReference>
<dbReference type="FunFam" id="3.40.640.10:FF:000033">
    <property type="entry name" value="Aspartate aminotransferase"/>
    <property type="match status" value="1"/>
</dbReference>
<keyword evidence="9" id="KW-1185">Reference proteome</keyword>
<feature type="domain" description="Aminotransferase class I/classII large" evidence="7">
    <location>
        <begin position="28"/>
        <end position="375"/>
    </location>
</feature>
<keyword evidence="3 6" id="KW-0032">Aminotransferase</keyword>
<dbReference type="InterPro" id="IPR004838">
    <property type="entry name" value="NHTrfase_class1_PyrdxlP-BS"/>
</dbReference>
<dbReference type="InterPro" id="IPR050596">
    <property type="entry name" value="AspAT/PAT-like"/>
</dbReference>
<evidence type="ECO:0000256" key="5">
    <source>
        <dbReference type="ARBA" id="ARBA00022898"/>
    </source>
</evidence>
<keyword evidence="4 6" id="KW-0808">Transferase</keyword>
<dbReference type="EC" id="2.6.1.-" evidence="6"/>
<accession>A0AAU9D8A0</accession>
<dbReference type="KEGG" id="haby:HLVA_03750"/>
<dbReference type="GO" id="GO:0030170">
    <property type="term" value="F:pyridoxal phosphate binding"/>
    <property type="evidence" value="ECO:0007669"/>
    <property type="project" value="InterPro"/>
</dbReference>
<dbReference type="GO" id="GO:0008483">
    <property type="term" value="F:transaminase activity"/>
    <property type="evidence" value="ECO:0007669"/>
    <property type="project" value="UniProtKB-KW"/>
</dbReference>
<dbReference type="PANTHER" id="PTHR46383">
    <property type="entry name" value="ASPARTATE AMINOTRANSFERASE"/>
    <property type="match status" value="1"/>
</dbReference>
<dbReference type="EMBL" id="AP027059">
    <property type="protein sequence ID" value="BDU49806.1"/>
    <property type="molecule type" value="Genomic_DNA"/>
</dbReference>
<dbReference type="PANTHER" id="PTHR46383:SF3">
    <property type="entry name" value="ASPARTATE AMINOTRANSFERASE-RELATED"/>
    <property type="match status" value="1"/>
</dbReference>
<dbReference type="AlphaFoldDB" id="A0AAU9D8A0"/>
<protein>
    <recommendedName>
        <fullName evidence="6">Aminotransferase</fullName>
        <ecNumber evidence="6">2.6.1.-</ecNumber>
    </recommendedName>
</protein>
<sequence>MINKISNRLKEIKPSGIRKFFDLVQAKKDVISLGVGEPDFTTPWGIIESAFYNMGKGKTHYTSNNGLLELRLEIKNYLKKYNLDYDEDEIIVTVGGSEGIDLALRGLINPGDEIIVPEPIYVPYKPLSMLNEAKAVTIDTSKTNFRLTAKSLEEKITSKTKALILCYPNNPTGIILDKEEVEEIAKVIKKHKIWVISDEIYSELNYGKEHFSIASIEGMKDYVIYLNGFSKAFAMTGWRIGFLAAKKELINELIKIHQYAIMCAPVMSQYGAIEALKNSFPEVEKMKNSYDRRRRLMLNGFREIGLDVIEPEGALYIFPSLEKLGIKGEEFAIRLLEEKGVAVVPGTAFGEGFEYNIRCCYATDIEDIKEAIKRIKEFVDEL</sequence>
<dbReference type="Gene3D" id="3.90.1150.10">
    <property type="entry name" value="Aspartate Aminotransferase, domain 1"/>
    <property type="match status" value="1"/>
</dbReference>
<comment type="similarity">
    <text evidence="2 6">Belongs to the class-I pyridoxal-phosphate-dependent aminotransferase family.</text>
</comment>
<evidence type="ECO:0000259" key="7">
    <source>
        <dbReference type="Pfam" id="PF00155"/>
    </source>
</evidence>
<dbReference type="InterPro" id="IPR015422">
    <property type="entry name" value="PyrdxlP-dep_Trfase_small"/>
</dbReference>
<name>A0AAU9D8A0_9FUSO</name>
<dbReference type="Gene3D" id="3.40.640.10">
    <property type="entry name" value="Type I PLP-dependent aspartate aminotransferase-like (Major domain)"/>
    <property type="match status" value="1"/>
</dbReference>
<evidence type="ECO:0000256" key="4">
    <source>
        <dbReference type="ARBA" id="ARBA00022679"/>
    </source>
</evidence>
<evidence type="ECO:0000256" key="6">
    <source>
        <dbReference type="RuleBase" id="RU000481"/>
    </source>
</evidence>
<evidence type="ECO:0000256" key="3">
    <source>
        <dbReference type="ARBA" id="ARBA00022576"/>
    </source>
</evidence>